<dbReference type="RefSeq" id="WP_211872990.1">
    <property type="nucleotide sequence ID" value="NZ_JAAEDH010000002.1"/>
</dbReference>
<dbReference type="AlphaFoldDB" id="A0AAF1KL20"/>
<keyword evidence="2" id="KW-0012">Acyltransferase</keyword>
<dbReference type="CDD" id="cd07983">
    <property type="entry name" value="LPLAT_DUF374-like"/>
    <property type="match status" value="1"/>
</dbReference>
<feature type="domain" description="DUF374" evidence="1">
    <location>
        <begin position="79"/>
        <end position="141"/>
    </location>
</feature>
<proteinExistence type="predicted"/>
<evidence type="ECO:0000259" key="1">
    <source>
        <dbReference type="Pfam" id="PF04028"/>
    </source>
</evidence>
<protein>
    <submittedName>
        <fullName evidence="2">Lysophospholipid acyltransferase family protein</fullName>
    </submittedName>
</protein>
<accession>A0AAF1KL20</accession>
<dbReference type="Pfam" id="PF04028">
    <property type="entry name" value="DUF374"/>
    <property type="match status" value="1"/>
</dbReference>
<name>A0AAF1KL20_9PROT</name>
<dbReference type="Proteomes" id="UP001196068">
    <property type="component" value="Unassembled WGS sequence"/>
</dbReference>
<organism evidence="2 3">
    <name type="scientific">Plastoroseomonas arctica</name>
    <dbReference type="NCBI Taxonomy" id="1509237"/>
    <lineage>
        <taxon>Bacteria</taxon>
        <taxon>Pseudomonadati</taxon>
        <taxon>Pseudomonadota</taxon>
        <taxon>Alphaproteobacteria</taxon>
        <taxon>Acetobacterales</taxon>
        <taxon>Acetobacteraceae</taxon>
        <taxon>Plastoroseomonas</taxon>
    </lineage>
</organism>
<gene>
    <name evidence="2" type="ORF">GXW79_03760</name>
</gene>
<comment type="caution">
    <text evidence="2">The sequence shown here is derived from an EMBL/GenBank/DDBJ whole genome shotgun (WGS) entry which is preliminary data.</text>
</comment>
<dbReference type="EMBL" id="JAAEDH010000002">
    <property type="protein sequence ID" value="MBR0654191.1"/>
    <property type="molecule type" value="Genomic_DNA"/>
</dbReference>
<keyword evidence="3" id="KW-1185">Reference proteome</keyword>
<reference evidence="2" key="2">
    <citation type="journal article" date="2021" name="Syst. Appl. Microbiol.">
        <title>Roseomonas hellenica sp. nov., isolated from roots of wild-growing Alkanna tinctoria.</title>
        <authorList>
            <person name="Rat A."/>
            <person name="Naranjo H.D."/>
            <person name="Lebbe L."/>
            <person name="Cnockaert M."/>
            <person name="Krigas N."/>
            <person name="Grigoriadou K."/>
            <person name="Maloupa E."/>
            <person name="Willems A."/>
        </authorList>
    </citation>
    <scope>NUCLEOTIDE SEQUENCE</scope>
    <source>
        <strain evidence="2">LMG 28251</strain>
    </source>
</reference>
<evidence type="ECO:0000313" key="3">
    <source>
        <dbReference type="Proteomes" id="UP001196068"/>
    </source>
</evidence>
<dbReference type="GO" id="GO:0016746">
    <property type="term" value="F:acyltransferase activity"/>
    <property type="evidence" value="ECO:0007669"/>
    <property type="project" value="UniProtKB-KW"/>
</dbReference>
<dbReference type="InterPro" id="IPR007172">
    <property type="entry name" value="DUF374"/>
</dbReference>
<evidence type="ECO:0000313" key="2">
    <source>
        <dbReference type="EMBL" id="MBR0654191.1"/>
    </source>
</evidence>
<sequence>MLKRLGKHPAIQAILLRLLVLYLRFVARTTRWTLRHPEHAAPLAAGQGVILAFWHEHLAVFAACWRIALARATGGPVPQVDILISAHRDGRLIARILEQAGAGIIEGSSSHGATPALRQMLRALTAGRTLVITPDGPRGPRREAAPGIAQLAAASGAWVLPCAAVTTRRRTLGSWDRMVFPLPFSRGTIALAPPIQVPRDGAAAALPAIAAALTAARVAAEA</sequence>
<reference evidence="2" key="1">
    <citation type="submission" date="2020-01" db="EMBL/GenBank/DDBJ databases">
        <authorList>
            <person name="Rat A."/>
        </authorList>
    </citation>
    <scope>NUCLEOTIDE SEQUENCE</scope>
    <source>
        <strain evidence="2">LMG 28251</strain>
    </source>
</reference>
<keyword evidence="2" id="KW-0808">Transferase</keyword>